<dbReference type="SUPFAM" id="SSF53448">
    <property type="entry name" value="Nucleotide-diphospho-sugar transferases"/>
    <property type="match status" value="1"/>
</dbReference>
<comment type="catalytic activity">
    <reaction evidence="8">
        <text>alpha-D-glucose 1-phosphate + UTP + H(+) = UDP-alpha-D-glucose + diphosphate</text>
        <dbReference type="Rhea" id="RHEA:19889"/>
        <dbReference type="ChEBI" id="CHEBI:15378"/>
        <dbReference type="ChEBI" id="CHEBI:33019"/>
        <dbReference type="ChEBI" id="CHEBI:46398"/>
        <dbReference type="ChEBI" id="CHEBI:58601"/>
        <dbReference type="ChEBI" id="CHEBI:58885"/>
        <dbReference type="EC" id="2.7.7.9"/>
    </reaction>
</comment>
<dbReference type="Gene3D" id="3.30.230.10">
    <property type="match status" value="1"/>
</dbReference>
<evidence type="ECO:0000256" key="3">
    <source>
        <dbReference type="ARBA" id="ARBA00022679"/>
    </source>
</evidence>
<dbReference type="AlphaFoldDB" id="A0A7S0EY20"/>
<comment type="similarity">
    <text evidence="1">Belongs to the UDPGP type 2 family.</text>
</comment>
<dbReference type="GO" id="GO:0016301">
    <property type="term" value="F:kinase activity"/>
    <property type="evidence" value="ECO:0007669"/>
    <property type="project" value="UniProtKB-KW"/>
</dbReference>
<keyword evidence="4" id="KW-0548">Nucleotidyltransferase</keyword>
<evidence type="ECO:0000256" key="7">
    <source>
        <dbReference type="ARBA" id="ARBA00022840"/>
    </source>
</evidence>
<evidence type="ECO:0000256" key="5">
    <source>
        <dbReference type="ARBA" id="ARBA00022741"/>
    </source>
</evidence>
<dbReference type="InterPro" id="IPR005771">
    <property type="entry name" value="GalU_uridylyltTrfase_bac/arc"/>
</dbReference>
<dbReference type="InterPro" id="IPR014721">
    <property type="entry name" value="Ribsml_uS5_D2-typ_fold_subgr"/>
</dbReference>
<dbReference type="GO" id="GO:0006011">
    <property type="term" value="P:UDP-alpha-D-glucose metabolic process"/>
    <property type="evidence" value="ECO:0007669"/>
    <property type="project" value="InterPro"/>
</dbReference>
<dbReference type="GO" id="GO:0005524">
    <property type="term" value="F:ATP binding"/>
    <property type="evidence" value="ECO:0007669"/>
    <property type="project" value="UniProtKB-KW"/>
</dbReference>
<evidence type="ECO:0000259" key="9">
    <source>
        <dbReference type="Pfam" id="PF00288"/>
    </source>
</evidence>
<dbReference type="InterPro" id="IPR036554">
    <property type="entry name" value="GHMP_kinase_C_sf"/>
</dbReference>
<evidence type="ECO:0000256" key="6">
    <source>
        <dbReference type="ARBA" id="ARBA00022777"/>
    </source>
</evidence>
<dbReference type="InterPro" id="IPR020568">
    <property type="entry name" value="Ribosomal_Su5_D2-typ_SF"/>
</dbReference>
<dbReference type="PANTHER" id="PTHR43197">
    <property type="entry name" value="UTP--GLUCOSE-1-PHOSPHATE URIDYLYLTRANSFERASE"/>
    <property type="match status" value="1"/>
</dbReference>
<evidence type="ECO:0000256" key="4">
    <source>
        <dbReference type="ARBA" id="ARBA00022695"/>
    </source>
</evidence>
<accession>A0A7S0EY20</accession>
<evidence type="ECO:0000256" key="1">
    <source>
        <dbReference type="ARBA" id="ARBA00006890"/>
    </source>
</evidence>
<dbReference type="SUPFAM" id="SSF54211">
    <property type="entry name" value="Ribosomal protein S5 domain 2-like"/>
    <property type="match status" value="1"/>
</dbReference>
<dbReference type="EMBL" id="HBEP01024839">
    <property type="protein sequence ID" value="CAD8496729.1"/>
    <property type="molecule type" value="Transcribed_RNA"/>
</dbReference>
<dbReference type="PRINTS" id="PR00959">
    <property type="entry name" value="MEVGALKINASE"/>
</dbReference>
<keyword evidence="7" id="KW-0067">ATP-binding</keyword>
<dbReference type="InterPro" id="IPR006203">
    <property type="entry name" value="GHMP_knse_ATP-bd_CS"/>
</dbReference>
<keyword evidence="3" id="KW-0808">Transferase</keyword>
<dbReference type="Gene3D" id="3.30.70.890">
    <property type="entry name" value="GHMP kinase, C-terminal domain"/>
    <property type="match status" value="1"/>
</dbReference>
<dbReference type="SUPFAM" id="SSF55060">
    <property type="entry name" value="GHMP Kinase, C-terminal domain"/>
    <property type="match status" value="1"/>
</dbReference>
<name>A0A7S0EY20_9EUKA</name>
<dbReference type="EC" id="2.7.7.9" evidence="2"/>
<proteinExistence type="inferred from homology"/>
<sequence length="684" mass="74990">MSAHSDRASEGYGRWLEIFVPGRICLMGEHSDWAGSYRRFNRDLAPGMCLVSGTNQGMYARVRPHPHKLIVSSVDHAGNKYGPIELLMDPEVLLKAAASGDSYFSYIFGVAYQIAVRYNCRGLVIENYKTDLPQAKGLSSSAAATVLAARAFNRVYDLKLSVRGEMDLAYHGEITTPSQCGRMDQCCAFGARPVLMKFDGDLLECEELTLGAPLYIVIVELAGSKDTTTILQRLTKCFPVADNDEQTGLQNLLGAINTRIINAGIEALAAGDVQRLGELMTEAQMLFDRYATPICPSQLTAPNLHKILEHEPLKPHIWGAKGVGSQGDGCAQLLCRSIADMEVVTKMIERDFKMSCMSLQIGQTKPVTQALIPAASFSQQLFPASKSLPPALFPVLDLDGILKPAILILVEEALEANINSVIIVVSPAHRKDFADIFHAQLEIRDYNKLPPKLRQYAKKIHEIGAKVTIVVQDEQLGLGHAVLCAGPHMTGDPMLLMLGDHIYRSTHEQGTSCVQQLLSSYDGGSIMALRRTREADISHYGCVTGSWIPKSGKLGAKEFLTLTALVEKPTIEFAQSNLTIPGYDEGEYLTAFGLYIVTEPKLFDILKEIRTHTAANHTVQLTPALDQLRQDYGITGHVLQGERYDIGGAPSTYLETLNAFAHSGTPLGQLKEHQTESALKRPRK</sequence>
<dbReference type="Gene3D" id="3.90.550.10">
    <property type="entry name" value="Spore Coat Polysaccharide Biosynthesis Protein SpsA, Chain A"/>
    <property type="match status" value="1"/>
</dbReference>
<organism evidence="11">
    <name type="scientific">Phaeocystis antarctica</name>
    <dbReference type="NCBI Taxonomy" id="33657"/>
    <lineage>
        <taxon>Eukaryota</taxon>
        <taxon>Haptista</taxon>
        <taxon>Haptophyta</taxon>
        <taxon>Prymnesiophyceae</taxon>
        <taxon>Phaeocystales</taxon>
        <taxon>Phaeocystaceae</taxon>
        <taxon>Phaeocystis</taxon>
    </lineage>
</organism>
<feature type="domain" description="GHMP kinase N-terminal" evidence="9">
    <location>
        <begin position="106"/>
        <end position="188"/>
    </location>
</feature>
<dbReference type="InterPro" id="IPR005835">
    <property type="entry name" value="NTP_transferase_dom"/>
</dbReference>
<dbReference type="Pfam" id="PF00288">
    <property type="entry name" value="GHMP_kinases_N"/>
    <property type="match status" value="1"/>
</dbReference>
<reference evidence="11" key="1">
    <citation type="submission" date="2021-01" db="EMBL/GenBank/DDBJ databases">
        <authorList>
            <person name="Corre E."/>
            <person name="Pelletier E."/>
            <person name="Niang G."/>
            <person name="Scheremetjew M."/>
            <person name="Finn R."/>
            <person name="Kale V."/>
            <person name="Holt S."/>
            <person name="Cochrane G."/>
            <person name="Meng A."/>
            <person name="Brown T."/>
            <person name="Cohen L."/>
        </authorList>
    </citation>
    <scope>NUCLEOTIDE SEQUENCE</scope>
    <source>
        <strain evidence="11">CCMP1374</strain>
    </source>
</reference>
<protein>
    <recommendedName>
        <fullName evidence="2">UTP--glucose-1-phosphate uridylyltransferase</fullName>
        <ecNumber evidence="2">2.7.7.9</ecNumber>
    </recommendedName>
</protein>
<dbReference type="PROSITE" id="PS00627">
    <property type="entry name" value="GHMP_KINASES_ATP"/>
    <property type="match status" value="1"/>
</dbReference>
<keyword evidence="6" id="KW-0418">Kinase</keyword>
<dbReference type="InterPro" id="IPR029044">
    <property type="entry name" value="Nucleotide-diphossugar_trans"/>
</dbReference>
<dbReference type="GO" id="GO:0003983">
    <property type="term" value="F:UTP:glucose-1-phosphate uridylyltransferase activity"/>
    <property type="evidence" value="ECO:0007669"/>
    <property type="project" value="UniProtKB-EC"/>
</dbReference>
<evidence type="ECO:0000256" key="8">
    <source>
        <dbReference type="ARBA" id="ARBA00048128"/>
    </source>
</evidence>
<feature type="domain" description="Nucleotidyl transferase" evidence="10">
    <location>
        <begin position="378"/>
        <end position="631"/>
    </location>
</feature>
<evidence type="ECO:0000259" key="10">
    <source>
        <dbReference type="Pfam" id="PF00483"/>
    </source>
</evidence>
<evidence type="ECO:0000256" key="2">
    <source>
        <dbReference type="ARBA" id="ARBA00012415"/>
    </source>
</evidence>
<gene>
    <name evidence="11" type="ORF">PANT1444_LOCUS14082</name>
</gene>
<evidence type="ECO:0000313" key="11">
    <source>
        <dbReference type="EMBL" id="CAD8496729.1"/>
    </source>
</evidence>
<dbReference type="PANTHER" id="PTHR43197:SF1">
    <property type="entry name" value="UTP--GLUCOSE-1-PHOSPHATE URIDYLYLTRANSFERASE"/>
    <property type="match status" value="1"/>
</dbReference>
<dbReference type="Pfam" id="PF00483">
    <property type="entry name" value="NTP_transferase"/>
    <property type="match status" value="1"/>
</dbReference>
<keyword evidence="5" id="KW-0547">Nucleotide-binding</keyword>
<dbReference type="InterPro" id="IPR006204">
    <property type="entry name" value="GHMP_kinase_N_dom"/>
</dbReference>